<dbReference type="SUPFAM" id="SSF46894">
    <property type="entry name" value="C-terminal effector domain of the bipartite response regulators"/>
    <property type="match status" value="1"/>
</dbReference>
<dbReference type="GO" id="GO:0003677">
    <property type="term" value="F:DNA binding"/>
    <property type="evidence" value="ECO:0007669"/>
    <property type="project" value="UniProtKB-UniRule"/>
</dbReference>
<accession>A0A1F5H8S9</accession>
<dbReference type="Gene3D" id="3.40.50.300">
    <property type="entry name" value="P-loop containing nucleotide triphosphate hydrolases"/>
    <property type="match status" value="1"/>
</dbReference>
<dbReference type="EMBL" id="MFBH01000004">
    <property type="protein sequence ID" value="OGE00567.1"/>
    <property type="molecule type" value="Genomic_DNA"/>
</dbReference>
<dbReference type="InterPro" id="IPR027417">
    <property type="entry name" value="P-loop_NTPase"/>
</dbReference>
<protein>
    <recommendedName>
        <fullName evidence="4">OmpR/PhoB-type domain-containing protein</fullName>
    </recommendedName>
</protein>
<dbReference type="AlphaFoldDB" id="A0A1F5H8S9"/>
<dbReference type="SMART" id="SM00862">
    <property type="entry name" value="Trans_reg_C"/>
    <property type="match status" value="1"/>
</dbReference>
<gene>
    <name evidence="5" type="ORF">A2W45_03705</name>
</gene>
<sequence length="420" mass="48313">MIIFESTFPNDYRHKEIGKILDYLVTGKFCQIVCIPGAGKATVLRLLAHNRNLLKFHLKEREGSIRFLYLNLELTDYRDEQIAKFLLFALDEKAPATDDYFVLSKQLTEAVNKLVVQGQTIIFLFDHFDEYQNRIPRSFFQLLRSLKNIAKYKFAAAFATRRDLAEFVDPEILKDFYDFFIGNSLYLKIHDQVATNFLFSQIEKVFAKKLSGTDRKTITTLTGGHIKLTKVLAESVLREGIPLDVETLLATPIVTATLFEIWLALTAHEQLALLKIAQKKPLPDDTVLTTLDRFNLVDQKLNFTIPLLKEFVLSSGPSLVQEKITFNENTKEIIKGPTVLSDLLSPQEYRLLRFLIANQGRIIEREEIVRVVWPDAQVLEGISDEAIDQLVYRLRKKTEDDPNNPKHTQTVKGQGFRFQE</sequence>
<dbReference type="SUPFAM" id="SSF52540">
    <property type="entry name" value="P-loop containing nucleoside triphosphate hydrolases"/>
    <property type="match status" value="1"/>
</dbReference>
<comment type="caution">
    <text evidence="5">The sequence shown here is derived from an EMBL/GenBank/DDBJ whole genome shotgun (WGS) entry which is preliminary data.</text>
</comment>
<feature type="DNA-binding region" description="OmpR/PhoB-type" evidence="2">
    <location>
        <begin position="316"/>
        <end position="420"/>
    </location>
</feature>
<evidence type="ECO:0000313" key="5">
    <source>
        <dbReference type="EMBL" id="OGE00567.1"/>
    </source>
</evidence>
<proteinExistence type="predicted"/>
<dbReference type="GO" id="GO:0000160">
    <property type="term" value="P:phosphorelay signal transduction system"/>
    <property type="evidence" value="ECO:0007669"/>
    <property type="project" value="InterPro"/>
</dbReference>
<dbReference type="CDD" id="cd00383">
    <property type="entry name" value="trans_reg_C"/>
    <property type="match status" value="1"/>
</dbReference>
<keyword evidence="1 2" id="KW-0238">DNA-binding</keyword>
<dbReference type="InterPro" id="IPR016032">
    <property type="entry name" value="Sig_transdc_resp-reg_C-effctor"/>
</dbReference>
<dbReference type="Pfam" id="PF00486">
    <property type="entry name" value="Trans_reg_C"/>
    <property type="match status" value="1"/>
</dbReference>
<evidence type="ECO:0000259" key="4">
    <source>
        <dbReference type="PROSITE" id="PS51755"/>
    </source>
</evidence>
<evidence type="ECO:0000256" key="3">
    <source>
        <dbReference type="SAM" id="MobiDB-lite"/>
    </source>
</evidence>
<dbReference type="PROSITE" id="PS51755">
    <property type="entry name" value="OMPR_PHOB"/>
    <property type="match status" value="1"/>
</dbReference>
<evidence type="ECO:0000256" key="2">
    <source>
        <dbReference type="PROSITE-ProRule" id="PRU01091"/>
    </source>
</evidence>
<name>A0A1F5H8S9_9BACT</name>
<dbReference type="InterPro" id="IPR001867">
    <property type="entry name" value="OmpR/PhoB-type_DNA-bd"/>
</dbReference>
<dbReference type="InterPro" id="IPR036388">
    <property type="entry name" value="WH-like_DNA-bd_sf"/>
</dbReference>
<reference evidence="5 6" key="1">
    <citation type="journal article" date="2016" name="Nat. Commun.">
        <title>Thousands of microbial genomes shed light on interconnected biogeochemical processes in an aquifer system.</title>
        <authorList>
            <person name="Anantharaman K."/>
            <person name="Brown C.T."/>
            <person name="Hug L.A."/>
            <person name="Sharon I."/>
            <person name="Castelle C.J."/>
            <person name="Probst A.J."/>
            <person name="Thomas B.C."/>
            <person name="Singh A."/>
            <person name="Wilkins M.J."/>
            <person name="Karaoz U."/>
            <person name="Brodie E.L."/>
            <person name="Williams K.H."/>
            <person name="Hubbard S.S."/>
            <person name="Banfield J.F."/>
        </authorList>
    </citation>
    <scope>NUCLEOTIDE SEQUENCE [LARGE SCALE GENOMIC DNA]</scope>
</reference>
<evidence type="ECO:0000313" key="6">
    <source>
        <dbReference type="Proteomes" id="UP000178393"/>
    </source>
</evidence>
<feature type="region of interest" description="Disordered" evidence="3">
    <location>
        <begin position="398"/>
        <end position="420"/>
    </location>
</feature>
<organism evidence="5 6">
    <name type="scientific">Candidatus Curtissbacteria bacterium RIFCSPHIGHO2_12_41_11</name>
    <dbReference type="NCBI Taxonomy" id="1797718"/>
    <lineage>
        <taxon>Bacteria</taxon>
        <taxon>Candidatus Curtissiibacteriota</taxon>
    </lineage>
</organism>
<evidence type="ECO:0000256" key="1">
    <source>
        <dbReference type="ARBA" id="ARBA00023125"/>
    </source>
</evidence>
<dbReference type="Gene3D" id="1.10.10.10">
    <property type="entry name" value="Winged helix-like DNA-binding domain superfamily/Winged helix DNA-binding domain"/>
    <property type="match status" value="1"/>
</dbReference>
<dbReference type="GO" id="GO:0006355">
    <property type="term" value="P:regulation of DNA-templated transcription"/>
    <property type="evidence" value="ECO:0007669"/>
    <property type="project" value="InterPro"/>
</dbReference>
<feature type="domain" description="OmpR/PhoB-type" evidence="4">
    <location>
        <begin position="316"/>
        <end position="420"/>
    </location>
</feature>
<dbReference type="Proteomes" id="UP000178393">
    <property type="component" value="Unassembled WGS sequence"/>
</dbReference>